<accession>A0A8H7S2Y8</accession>
<dbReference type="Proteomes" id="UP000646827">
    <property type="component" value="Unassembled WGS sequence"/>
</dbReference>
<feature type="signal peptide" evidence="1">
    <location>
        <begin position="1"/>
        <end position="19"/>
    </location>
</feature>
<feature type="chain" id="PRO_5034520447" description="Secreted protein" evidence="1">
    <location>
        <begin position="20"/>
        <end position="397"/>
    </location>
</feature>
<dbReference type="OrthoDB" id="9983241at2759"/>
<evidence type="ECO:0000313" key="3">
    <source>
        <dbReference type="Proteomes" id="UP000646827"/>
    </source>
</evidence>
<protein>
    <recommendedName>
        <fullName evidence="4">Secreted protein</fullName>
    </recommendedName>
</protein>
<evidence type="ECO:0000313" key="2">
    <source>
        <dbReference type="EMBL" id="KAG2221695.1"/>
    </source>
</evidence>
<evidence type="ECO:0000256" key="1">
    <source>
        <dbReference type="SAM" id="SignalP"/>
    </source>
</evidence>
<comment type="caution">
    <text evidence="2">The sequence shown here is derived from an EMBL/GenBank/DDBJ whole genome shotgun (WGS) entry which is preliminary data.</text>
</comment>
<dbReference type="EMBL" id="JAEPRB010000102">
    <property type="protein sequence ID" value="KAG2221695.1"/>
    <property type="molecule type" value="Genomic_DNA"/>
</dbReference>
<proteinExistence type="predicted"/>
<organism evidence="2 3">
    <name type="scientific">Circinella minor</name>
    <dbReference type="NCBI Taxonomy" id="1195481"/>
    <lineage>
        <taxon>Eukaryota</taxon>
        <taxon>Fungi</taxon>
        <taxon>Fungi incertae sedis</taxon>
        <taxon>Mucoromycota</taxon>
        <taxon>Mucoromycotina</taxon>
        <taxon>Mucoromycetes</taxon>
        <taxon>Mucorales</taxon>
        <taxon>Lichtheimiaceae</taxon>
        <taxon>Circinella</taxon>
    </lineage>
</organism>
<evidence type="ECO:0008006" key="4">
    <source>
        <dbReference type="Google" id="ProtNLM"/>
    </source>
</evidence>
<gene>
    <name evidence="2" type="ORF">INT45_002733</name>
</gene>
<name>A0A8H7S2Y8_9FUNG</name>
<reference evidence="2 3" key="1">
    <citation type="submission" date="2020-12" db="EMBL/GenBank/DDBJ databases">
        <title>Metabolic potential, ecology and presence of endohyphal bacteria is reflected in genomic diversity of Mucoromycotina.</title>
        <authorList>
            <person name="Muszewska A."/>
            <person name="Okrasinska A."/>
            <person name="Steczkiewicz K."/>
            <person name="Drgas O."/>
            <person name="Orlowska M."/>
            <person name="Perlinska-Lenart U."/>
            <person name="Aleksandrzak-Piekarczyk T."/>
            <person name="Szatraj K."/>
            <person name="Zielenkiewicz U."/>
            <person name="Pilsyk S."/>
            <person name="Malc E."/>
            <person name="Mieczkowski P."/>
            <person name="Kruszewska J.S."/>
            <person name="Biernat P."/>
            <person name="Pawlowska J."/>
        </authorList>
    </citation>
    <scope>NUCLEOTIDE SEQUENCE [LARGE SCALE GENOMIC DNA]</scope>
    <source>
        <strain evidence="2 3">CBS 142.35</strain>
    </source>
</reference>
<keyword evidence="1" id="KW-0732">Signal</keyword>
<sequence>MLLIKIFTSALLAVSFVAAVPKVKVLDEKDFTLYGKLGHYEGLIKKLDEALPNVSVNKVIKDVNHINMDYTRKQRPGWNKAFSWSKRKDGSYNDQGTTKWYPQGITSSSDAYGKGTYGKNDIILASWYDHTTKKASNPKNKGVRISFIDNNKSQPAYRNVLLVVPYETKGGSISYHPVRIHAGGIMWYGDKLYVVDTDNGIRIFDLGHIYKVGNGKKIGHIGKGKYSAANYKYIIPQWGHYLAKSKTAKGFNFSFISLDRTTTPDSFIVGQYDKTGAKNRIARFNLDSKTRLPKSTGNTAVATKFYKIGLKSMQGAVSVKQANGDLKYFFTVSKGDKPSAYGTLYTWIPGKGLRPHPKALSRGPEDLMYRKQTNSIYTLGEHPGDRPVYGINANKYN</sequence>
<keyword evidence="3" id="KW-1185">Reference proteome</keyword>
<dbReference type="AlphaFoldDB" id="A0A8H7S2Y8"/>